<reference evidence="1 2" key="1">
    <citation type="submission" date="2019-05" db="EMBL/GenBank/DDBJ databases">
        <title>Another draft genome of Portunus trituberculatus and its Hox gene families provides insights of decapod evolution.</title>
        <authorList>
            <person name="Jeong J.-H."/>
            <person name="Song I."/>
            <person name="Kim S."/>
            <person name="Choi T."/>
            <person name="Kim D."/>
            <person name="Ryu S."/>
            <person name="Kim W."/>
        </authorList>
    </citation>
    <scope>NUCLEOTIDE SEQUENCE [LARGE SCALE GENOMIC DNA]</scope>
    <source>
        <tissue evidence="1">Muscle</tissue>
    </source>
</reference>
<dbReference type="EMBL" id="VSRR010000135">
    <property type="protein sequence ID" value="MPC10896.1"/>
    <property type="molecule type" value="Genomic_DNA"/>
</dbReference>
<proteinExistence type="predicted"/>
<gene>
    <name evidence="1" type="ORF">E2C01_003539</name>
</gene>
<accession>A0A5B7CRD1</accession>
<name>A0A5B7CRD1_PORTR</name>
<keyword evidence="2" id="KW-1185">Reference proteome</keyword>
<organism evidence="1 2">
    <name type="scientific">Portunus trituberculatus</name>
    <name type="common">Swimming crab</name>
    <name type="synonym">Neptunus trituberculatus</name>
    <dbReference type="NCBI Taxonomy" id="210409"/>
    <lineage>
        <taxon>Eukaryota</taxon>
        <taxon>Metazoa</taxon>
        <taxon>Ecdysozoa</taxon>
        <taxon>Arthropoda</taxon>
        <taxon>Crustacea</taxon>
        <taxon>Multicrustacea</taxon>
        <taxon>Malacostraca</taxon>
        <taxon>Eumalacostraca</taxon>
        <taxon>Eucarida</taxon>
        <taxon>Decapoda</taxon>
        <taxon>Pleocyemata</taxon>
        <taxon>Brachyura</taxon>
        <taxon>Eubrachyura</taxon>
        <taxon>Portunoidea</taxon>
        <taxon>Portunidae</taxon>
        <taxon>Portuninae</taxon>
        <taxon>Portunus</taxon>
    </lineage>
</organism>
<evidence type="ECO:0000313" key="2">
    <source>
        <dbReference type="Proteomes" id="UP000324222"/>
    </source>
</evidence>
<protein>
    <submittedName>
        <fullName evidence="1">Uncharacterized protein</fullName>
    </submittedName>
</protein>
<dbReference type="Proteomes" id="UP000324222">
    <property type="component" value="Unassembled WGS sequence"/>
</dbReference>
<evidence type="ECO:0000313" key="1">
    <source>
        <dbReference type="EMBL" id="MPC10896.1"/>
    </source>
</evidence>
<dbReference type="AlphaFoldDB" id="A0A5B7CRD1"/>
<sequence length="71" mass="7796">MNKLWQRGWIRGMNSITLGVEIRVHHIHTIPKFLLFSRPSVRPLASQINGGGGGAVCAAVDNVSSFTLRLL</sequence>
<comment type="caution">
    <text evidence="1">The sequence shown here is derived from an EMBL/GenBank/DDBJ whole genome shotgun (WGS) entry which is preliminary data.</text>
</comment>